<comment type="caution">
    <text evidence="3">The sequence shown here is derived from an EMBL/GenBank/DDBJ whole genome shotgun (WGS) entry which is preliminary data.</text>
</comment>
<proteinExistence type="predicted"/>
<dbReference type="Proteomes" id="UP001492380">
    <property type="component" value="Unassembled WGS sequence"/>
</dbReference>
<evidence type="ECO:0000256" key="2">
    <source>
        <dbReference type="SAM" id="MobiDB-lite"/>
    </source>
</evidence>
<accession>A0ABR1YIZ0</accession>
<name>A0ABR1YIZ0_9PEZI</name>
<feature type="compositionally biased region" description="Basic and acidic residues" evidence="2">
    <location>
        <begin position="207"/>
        <end position="221"/>
    </location>
</feature>
<keyword evidence="1" id="KW-0175">Coiled coil</keyword>
<feature type="region of interest" description="Disordered" evidence="2">
    <location>
        <begin position="185"/>
        <end position="221"/>
    </location>
</feature>
<reference evidence="3 4" key="1">
    <citation type="submission" date="2024-04" db="EMBL/GenBank/DDBJ databases">
        <title>Phyllosticta paracitricarpa is synonymous to the EU quarantine fungus P. citricarpa based on phylogenomic analyses.</title>
        <authorList>
            <consortium name="Lawrence Berkeley National Laboratory"/>
            <person name="Van Ingen-Buijs V.A."/>
            <person name="Van Westerhoven A.C."/>
            <person name="Haridas S."/>
            <person name="Skiadas P."/>
            <person name="Martin F."/>
            <person name="Groenewald J.Z."/>
            <person name="Crous P.W."/>
            <person name="Seidl M.F."/>
        </authorList>
    </citation>
    <scope>NUCLEOTIDE SEQUENCE [LARGE SCALE GENOMIC DNA]</scope>
    <source>
        <strain evidence="3 4">CBS 123374</strain>
    </source>
</reference>
<feature type="region of interest" description="Disordered" evidence="2">
    <location>
        <begin position="1"/>
        <end position="35"/>
    </location>
</feature>
<evidence type="ECO:0000313" key="4">
    <source>
        <dbReference type="Proteomes" id="UP001492380"/>
    </source>
</evidence>
<feature type="compositionally biased region" description="Polar residues" evidence="2">
    <location>
        <begin position="21"/>
        <end position="30"/>
    </location>
</feature>
<dbReference type="EMBL" id="JBBWRZ010000008">
    <property type="protein sequence ID" value="KAK8230867.1"/>
    <property type="molecule type" value="Genomic_DNA"/>
</dbReference>
<evidence type="ECO:0000313" key="3">
    <source>
        <dbReference type="EMBL" id="KAK8230867.1"/>
    </source>
</evidence>
<organism evidence="3 4">
    <name type="scientific">Phyllosticta capitalensis</name>
    <dbReference type="NCBI Taxonomy" id="121624"/>
    <lineage>
        <taxon>Eukaryota</taxon>
        <taxon>Fungi</taxon>
        <taxon>Dikarya</taxon>
        <taxon>Ascomycota</taxon>
        <taxon>Pezizomycotina</taxon>
        <taxon>Dothideomycetes</taxon>
        <taxon>Dothideomycetes incertae sedis</taxon>
        <taxon>Botryosphaeriales</taxon>
        <taxon>Phyllostictaceae</taxon>
        <taxon>Phyllosticta</taxon>
    </lineage>
</organism>
<gene>
    <name evidence="3" type="ORF">HDK90DRAFT_527085</name>
</gene>
<sequence length="450" mass="51936">MSNSDARSESNFSADDPAILTPSSESSESLYNGPPSVEKLADIVKEICKRLPWHLGGNFHHFSEQISQMGVAMADEARESRRLRREVDRLSKEVDGLKENHGYLSARMYRTEVAAEAEEETSRLRKETDRLAKEVTGLRREGAEQKEQISFLQKQVRVLHEERIADQLKQFFEKKSLEFLQKKSFETQREPGDTPQEGHIIDPQSESNRDKEPGNVRSEEHIHAIRSQLDDQKEMMSRLPKTINEELRPQLSFDPQKIGFFDPSFGLQKDGSGECGIQNGAMIYRNVELFIDAAEAASRSTSIRIIRKNLQHCLLGPARIWYVSVLTNEERDEVATGDRLLNWTLLLRKMWDCKRLPPAVVDRKGILRLTGARLQGQYSTMEFLLKATRFLRRIGVEDTRSQLLLFHENMEPSLQEIIDPPFDEETLNTFIIRVDRTIREKGWMSFRADF</sequence>
<keyword evidence="4" id="KW-1185">Reference proteome</keyword>
<evidence type="ECO:0000256" key="1">
    <source>
        <dbReference type="SAM" id="Coils"/>
    </source>
</evidence>
<feature type="coiled-coil region" evidence="1">
    <location>
        <begin position="73"/>
        <end position="134"/>
    </location>
</feature>
<feature type="compositionally biased region" description="Polar residues" evidence="2">
    <location>
        <begin position="1"/>
        <end position="13"/>
    </location>
</feature>
<protein>
    <submittedName>
        <fullName evidence="3">Uncharacterized protein</fullName>
    </submittedName>
</protein>